<feature type="domain" description="Thioredoxin-like fold" evidence="3">
    <location>
        <begin position="57"/>
        <end position="208"/>
    </location>
</feature>
<evidence type="ECO:0000256" key="2">
    <source>
        <dbReference type="SAM" id="SignalP"/>
    </source>
</evidence>
<accession>A0A6M8SR00</accession>
<dbReference type="InterPro" id="IPR036249">
    <property type="entry name" value="Thioredoxin-like_sf"/>
</dbReference>
<dbReference type="EMBL" id="CP054143">
    <property type="protein sequence ID" value="QKJ67091.1"/>
    <property type="molecule type" value="Genomic_DNA"/>
</dbReference>
<evidence type="ECO:0000313" key="5">
    <source>
        <dbReference type="Proteomes" id="UP000504844"/>
    </source>
</evidence>
<dbReference type="KEGG" id="dee:HQN60_10500"/>
<reference evidence="4 5" key="1">
    <citation type="submission" date="2020-05" db="EMBL/GenBank/DDBJ databases">
        <title>Complete genome sequence of Deefgea sp. D17.</title>
        <authorList>
            <person name="Bae J.-W."/>
            <person name="Han J.E."/>
        </authorList>
    </citation>
    <scope>NUCLEOTIDE SEQUENCE [LARGE SCALE GENOMIC DNA]</scope>
    <source>
        <strain evidence="4 5">D17</strain>
    </source>
</reference>
<dbReference type="AlphaFoldDB" id="A0A6M8SR00"/>
<keyword evidence="5" id="KW-1185">Reference proteome</keyword>
<dbReference type="SUPFAM" id="SSF52833">
    <property type="entry name" value="Thioredoxin-like"/>
    <property type="match status" value="1"/>
</dbReference>
<feature type="chain" id="PRO_5027115442" evidence="2">
    <location>
        <begin position="20"/>
        <end position="215"/>
    </location>
</feature>
<dbReference type="Gene3D" id="3.40.30.10">
    <property type="entry name" value="Glutaredoxin"/>
    <property type="match status" value="1"/>
</dbReference>
<dbReference type="RefSeq" id="WP_173533594.1">
    <property type="nucleotide sequence ID" value="NZ_CP054143.1"/>
</dbReference>
<keyword evidence="2" id="KW-0732">Signal</keyword>
<gene>
    <name evidence="4" type="ORF">HQN60_10500</name>
</gene>
<proteinExistence type="predicted"/>
<feature type="signal peptide" evidence="2">
    <location>
        <begin position="1"/>
        <end position="19"/>
    </location>
</feature>
<organism evidence="4 5">
    <name type="scientific">Deefgea piscis</name>
    <dbReference type="NCBI Taxonomy" id="2739061"/>
    <lineage>
        <taxon>Bacteria</taxon>
        <taxon>Pseudomonadati</taxon>
        <taxon>Pseudomonadota</taxon>
        <taxon>Betaproteobacteria</taxon>
        <taxon>Neisseriales</taxon>
        <taxon>Chitinibacteraceae</taxon>
        <taxon>Deefgea</taxon>
    </lineage>
</organism>
<evidence type="ECO:0000256" key="1">
    <source>
        <dbReference type="ARBA" id="ARBA00023284"/>
    </source>
</evidence>
<sequence>MQRRTFLALLSTLPSTVWAQSSLQDMQAEANRRRVIFLAQVRQMAIEQDPAIYFSAADPVIGAATAPRTVLVFTDFNCPYCRKMDALLQQVAQAWPNARFVLKWQTMMADSSASAANFALQVWQSARQQYWQVHQALMQSPIPITQQAINDIAQRTQTQHLLNLAEPAALKASVQLGQQLRVFATPSLLIGSKMMGGMTDAKTLKATILQWPLKP</sequence>
<keyword evidence="1" id="KW-0676">Redox-active center</keyword>
<dbReference type="InterPro" id="IPR012336">
    <property type="entry name" value="Thioredoxin-like_fold"/>
</dbReference>
<evidence type="ECO:0000313" key="4">
    <source>
        <dbReference type="EMBL" id="QKJ67091.1"/>
    </source>
</evidence>
<dbReference type="Pfam" id="PF13462">
    <property type="entry name" value="Thioredoxin_4"/>
    <property type="match status" value="1"/>
</dbReference>
<dbReference type="InterPro" id="IPR017937">
    <property type="entry name" value="Thioredoxin_CS"/>
</dbReference>
<evidence type="ECO:0000259" key="3">
    <source>
        <dbReference type="Pfam" id="PF13462"/>
    </source>
</evidence>
<protein>
    <submittedName>
        <fullName evidence="4">Thioredoxin domain-containing protein</fullName>
    </submittedName>
</protein>
<dbReference type="Proteomes" id="UP000504844">
    <property type="component" value="Chromosome"/>
</dbReference>
<dbReference type="PROSITE" id="PS00194">
    <property type="entry name" value="THIOREDOXIN_1"/>
    <property type="match status" value="1"/>
</dbReference>
<name>A0A6M8SR00_9NEIS</name>